<dbReference type="PANTHER" id="PTHR36836">
    <property type="entry name" value="COLANIC ACID BIOSYNTHESIS PROTEIN WCAK"/>
    <property type="match status" value="1"/>
</dbReference>
<proteinExistence type="predicted"/>
<name>A0A412Y6Y4_BACFG</name>
<evidence type="ECO:0000259" key="1">
    <source>
        <dbReference type="Pfam" id="PF04230"/>
    </source>
</evidence>
<accession>A0A412Y6Y4</accession>
<evidence type="ECO:0000313" key="3">
    <source>
        <dbReference type="Proteomes" id="UP000286270"/>
    </source>
</evidence>
<reference evidence="2 3" key="1">
    <citation type="submission" date="2018-08" db="EMBL/GenBank/DDBJ databases">
        <title>A genome reference for cultivated species of the human gut microbiota.</title>
        <authorList>
            <person name="Zou Y."/>
            <person name="Xue W."/>
            <person name="Luo G."/>
        </authorList>
    </citation>
    <scope>NUCLEOTIDE SEQUENCE [LARGE SCALE GENOMIC DNA]</scope>
    <source>
        <strain evidence="2 3">AF14-26</strain>
    </source>
</reference>
<dbReference type="Pfam" id="PF04230">
    <property type="entry name" value="PS_pyruv_trans"/>
    <property type="match status" value="1"/>
</dbReference>
<feature type="domain" description="Polysaccharide pyruvyl transferase" evidence="1">
    <location>
        <begin position="14"/>
        <end position="369"/>
    </location>
</feature>
<dbReference type="Proteomes" id="UP000286270">
    <property type="component" value="Unassembled WGS sequence"/>
</dbReference>
<dbReference type="RefSeq" id="WP_122142713.1">
    <property type="nucleotide sequence ID" value="NZ_JADNBK010000004.1"/>
</dbReference>
<gene>
    <name evidence="2" type="ORF">DWW08_12370</name>
</gene>
<sequence>MKKVLIIPSNTDLNRGDQALIWESAHLAESLFKDEPIEVFLMDSDNEDQVCQTKELGYKLISPILKHPSRIYDNHKVGYDLLTLLLWGGCALYDYLRTRLLITKFECVNKFAMCLFNREERKSIKLFKECDAVFVKGGGFLHSYGKITDPYQFYYYLFDYKLATHYKKPVVLLPNSIGPLKNKIAKRMLEKTLNKCSLVYTRESVSQEYLDSTTVIKARQSLDLAFYQTSDKKDYVGYLKNNGVDINNKNIAITLRPYRFPESENSKEHYNAYCQSIRGFIIFAREMGFYVTMVAHTLGPSAHENDCDAIEDVLSICKDIDGITYINDKSLTCRELQKVYSYFDCVVGTRFHSVIFALNSLVPTVAITYGGNKGKGIMKDLGLSEYSLPIEEVSAEKLDAIFSSLMDNKHKFKQKVNDLLQKATDERNLVLSELQKALNV</sequence>
<dbReference type="InterPro" id="IPR007345">
    <property type="entry name" value="Polysacch_pyruvyl_Trfase"/>
</dbReference>
<evidence type="ECO:0000313" key="2">
    <source>
        <dbReference type="EMBL" id="RGV53189.1"/>
    </source>
</evidence>
<comment type="caution">
    <text evidence="2">The sequence shown here is derived from an EMBL/GenBank/DDBJ whole genome shotgun (WGS) entry which is preliminary data.</text>
</comment>
<dbReference type="EMBL" id="QRZH01000009">
    <property type="protein sequence ID" value="RGV53189.1"/>
    <property type="molecule type" value="Genomic_DNA"/>
</dbReference>
<dbReference type="PANTHER" id="PTHR36836:SF1">
    <property type="entry name" value="COLANIC ACID BIOSYNTHESIS PROTEIN WCAK"/>
    <property type="match status" value="1"/>
</dbReference>
<dbReference type="AlphaFoldDB" id="A0A412Y6Y4"/>
<protein>
    <recommendedName>
        <fullName evidence="1">Polysaccharide pyruvyl transferase domain-containing protein</fullName>
    </recommendedName>
</protein>
<organism evidence="2 3">
    <name type="scientific">Bacteroides fragilis</name>
    <dbReference type="NCBI Taxonomy" id="817"/>
    <lineage>
        <taxon>Bacteria</taxon>
        <taxon>Pseudomonadati</taxon>
        <taxon>Bacteroidota</taxon>
        <taxon>Bacteroidia</taxon>
        <taxon>Bacteroidales</taxon>
        <taxon>Bacteroidaceae</taxon>
        <taxon>Bacteroides</taxon>
    </lineage>
</organism>